<reference evidence="1 3" key="2">
    <citation type="journal article" date="2020" name="Int. J. Syst. Evol. Microbiol.">
        <title>Sulfuracidifex tepidarius gen. nov., sp. nov. and transfer of Sulfolobus metallicus Huber and Stetter 1992 to the genus Sulfuracidifex as Sulfuracidifex metallicus comb. nov.</title>
        <authorList>
            <person name="Itoh T."/>
            <person name="Miura T."/>
            <person name="Sakai H.D."/>
            <person name="Kato S."/>
            <person name="Ohkuma M."/>
            <person name="Takashina T."/>
        </authorList>
    </citation>
    <scope>NUCLEOTIDE SEQUENCE [LARGE SCALE GENOMIC DNA]</scope>
    <source>
        <strain evidence="1 3">IC-006</strain>
        <strain evidence="2">IC-007</strain>
    </source>
</reference>
<dbReference type="AlphaFoldDB" id="A0A510DZA4"/>
<reference evidence="4" key="1">
    <citation type="submission" date="2018-09" db="EMBL/GenBank/DDBJ databases">
        <title>Complete Genome Sequencing of Sulfolobus sp. JCM 16834.</title>
        <authorList>
            <person name="Kato S."/>
            <person name="Itoh T."/>
            <person name="Ohkuma M."/>
        </authorList>
    </citation>
    <scope>NUCLEOTIDE SEQUENCE [LARGE SCALE GENOMIC DNA]</scope>
    <source>
        <strain evidence="4">IC-007</strain>
    </source>
</reference>
<evidence type="ECO:0000313" key="3">
    <source>
        <dbReference type="Proteomes" id="UP000322983"/>
    </source>
</evidence>
<keyword evidence="3" id="KW-1185">Reference proteome</keyword>
<dbReference type="EMBL" id="AP018930">
    <property type="protein sequence ID" value="BBG28042.1"/>
    <property type="molecule type" value="Genomic_DNA"/>
</dbReference>
<name>A0A510DZA4_9CREN</name>
<evidence type="ECO:0000313" key="4">
    <source>
        <dbReference type="Proteomes" id="UP000325030"/>
    </source>
</evidence>
<dbReference type="PANTHER" id="PTHR42967">
    <property type="entry name" value="METAL DEPENDENT HYDROLASE"/>
    <property type="match status" value="1"/>
</dbReference>
<dbReference type="RefSeq" id="WP_054845810.1">
    <property type="nucleotide sequence ID" value="NZ_AP018929.1"/>
</dbReference>
<evidence type="ECO:0000313" key="1">
    <source>
        <dbReference type="EMBL" id="BBG25248.1"/>
    </source>
</evidence>
<proteinExistence type="predicted"/>
<dbReference type="STRING" id="1294262.GCA_001316085_01472"/>
<dbReference type="SUPFAM" id="SSF56281">
    <property type="entry name" value="Metallo-hydrolase/oxidoreductase"/>
    <property type="match status" value="1"/>
</dbReference>
<dbReference type="Proteomes" id="UP000322983">
    <property type="component" value="Chromosome"/>
</dbReference>
<dbReference type="Proteomes" id="UP000325030">
    <property type="component" value="Chromosome"/>
</dbReference>
<dbReference type="InterPro" id="IPR036866">
    <property type="entry name" value="RibonucZ/Hydroxyglut_hydro"/>
</dbReference>
<dbReference type="Gene3D" id="3.60.15.10">
    <property type="entry name" value="Ribonuclease Z/Hydroxyacylglutathione hydrolase-like"/>
    <property type="match status" value="1"/>
</dbReference>
<dbReference type="EMBL" id="AP018929">
    <property type="protein sequence ID" value="BBG25248.1"/>
    <property type="molecule type" value="Genomic_DNA"/>
</dbReference>
<dbReference type="KEGG" id="step:IC006_2583"/>
<evidence type="ECO:0008006" key="5">
    <source>
        <dbReference type="Google" id="ProtNLM"/>
    </source>
</evidence>
<organism evidence="1 3">
    <name type="scientific">Sulfuracidifex tepidarius</name>
    <dbReference type="NCBI Taxonomy" id="1294262"/>
    <lineage>
        <taxon>Archaea</taxon>
        <taxon>Thermoproteota</taxon>
        <taxon>Thermoprotei</taxon>
        <taxon>Sulfolobales</taxon>
        <taxon>Sulfolobaceae</taxon>
        <taxon>Sulfuracidifex</taxon>
    </lineage>
</organism>
<sequence length="208" mass="23784">MIRYFGHSALLFDSILLDPHDGGSIGLQVPDYPEVKLVLVTHDHYDHNAYQIVKYEVLKEQQIGTFDLGSYLITGYKSFHDKENGKRRGKNVIYKIKRKSDNFTLVHMGDLGHSLNDELMKELRGANLLALPVGGIITIDSKEASELVEQLEPEAIIPLHYWTKGHYMPLDPVESFLELEKNKFEINKICPKNANLDETNIKGKLFYL</sequence>
<accession>A0A510DZA4</accession>
<dbReference type="OrthoDB" id="28313at2157"/>
<dbReference type="PANTHER" id="PTHR42967:SF1">
    <property type="entry name" value="MBL FOLD METALLO-HYDROLASE"/>
    <property type="match status" value="1"/>
</dbReference>
<dbReference type="GeneID" id="41718869"/>
<dbReference type="Pfam" id="PF13483">
    <property type="entry name" value="Lactamase_B_3"/>
    <property type="match status" value="1"/>
</dbReference>
<protein>
    <recommendedName>
        <fullName evidence="5">Metallo-beta-lactamase domain-containing protein</fullName>
    </recommendedName>
</protein>
<evidence type="ECO:0000313" key="2">
    <source>
        <dbReference type="EMBL" id="BBG28042.1"/>
    </source>
</evidence>
<gene>
    <name evidence="1" type="ORF">IC006_2583</name>
    <name evidence="2" type="ORF">IC007_2597</name>
</gene>
<accession>A0A510E675</accession>